<evidence type="ECO:0000313" key="3">
    <source>
        <dbReference type="Proteomes" id="UP000184301"/>
    </source>
</evidence>
<dbReference type="InterPro" id="IPR009200">
    <property type="entry name" value="DUF1269_membrane"/>
</dbReference>
<reference evidence="2 3" key="1">
    <citation type="submission" date="2016-11" db="EMBL/GenBank/DDBJ databases">
        <authorList>
            <person name="Jaros S."/>
            <person name="Januszkiewicz K."/>
            <person name="Wedrychowicz H."/>
        </authorList>
    </citation>
    <scope>NUCLEOTIDE SEQUENCE [LARGE SCALE GENOMIC DNA]</scope>
    <source>
        <strain evidence="2 3">DSM 15480</strain>
    </source>
</reference>
<keyword evidence="1" id="KW-0175">Coiled coil</keyword>
<dbReference type="RefSeq" id="WP_073104093.1">
    <property type="nucleotide sequence ID" value="NZ_FQZY01000006.1"/>
</dbReference>
<feature type="coiled-coil region" evidence="1">
    <location>
        <begin position="149"/>
        <end position="176"/>
    </location>
</feature>
<evidence type="ECO:0000256" key="1">
    <source>
        <dbReference type="SAM" id="Coils"/>
    </source>
</evidence>
<gene>
    <name evidence="2" type="ORF">SAMN02745243_00302</name>
</gene>
<evidence type="ECO:0000313" key="2">
    <source>
        <dbReference type="EMBL" id="SHJ31548.1"/>
    </source>
</evidence>
<sequence>MENIIMATFSVESEAYQAFSELKRDLSGTSFLVSQAVLVKRERNELTTCESFDTGIESTDDTMTGGLIGSFVGILGGPLGVLLGAGIGSLAGAVADSGDIAKNGSMLEKVSADLTDGTVAILALAQEEGNAAIDSKFEKYNAAITRYDAAEIQTELDAAKKTQKEMEKQARAALRQEKADKSKAKYEEIRAKIAGNFDTLKRELNK</sequence>
<dbReference type="AlphaFoldDB" id="A0A1M6IB06"/>
<accession>A0A1M6IB06</accession>
<keyword evidence="3" id="KW-1185">Reference proteome</keyword>
<dbReference type="OrthoDB" id="2220700at2"/>
<dbReference type="Proteomes" id="UP000184301">
    <property type="component" value="Unassembled WGS sequence"/>
</dbReference>
<name>A0A1M6IB06_9FIRM</name>
<proteinExistence type="predicted"/>
<protein>
    <recommendedName>
        <fullName evidence="4">DUF1269 domain-containing protein</fullName>
    </recommendedName>
</protein>
<organism evidence="2 3">
    <name type="scientific">Hespellia stercorisuis DSM 15480</name>
    <dbReference type="NCBI Taxonomy" id="1121950"/>
    <lineage>
        <taxon>Bacteria</taxon>
        <taxon>Bacillati</taxon>
        <taxon>Bacillota</taxon>
        <taxon>Clostridia</taxon>
        <taxon>Lachnospirales</taxon>
        <taxon>Lachnospiraceae</taxon>
        <taxon>Hespellia</taxon>
    </lineage>
</organism>
<dbReference type="Pfam" id="PF06897">
    <property type="entry name" value="DUF1269"/>
    <property type="match status" value="1"/>
</dbReference>
<dbReference type="EMBL" id="FQZY01000006">
    <property type="protein sequence ID" value="SHJ31548.1"/>
    <property type="molecule type" value="Genomic_DNA"/>
</dbReference>
<evidence type="ECO:0008006" key="4">
    <source>
        <dbReference type="Google" id="ProtNLM"/>
    </source>
</evidence>